<name>A0A177DYH6_ALTAL</name>
<dbReference type="OMA" id="EMMKMWT"/>
<keyword evidence="10" id="KW-1185">Reference proteome</keyword>
<dbReference type="Proteomes" id="UP000077248">
    <property type="component" value="Unassembled WGS sequence"/>
</dbReference>
<feature type="binding site" evidence="6">
    <location>
        <begin position="235"/>
        <end position="238"/>
    </location>
    <ligand>
        <name>substrate</name>
    </ligand>
</feature>
<feature type="binding site" evidence="6">
    <location>
        <position position="188"/>
    </location>
    <ligand>
        <name>substrate</name>
    </ligand>
</feature>
<evidence type="ECO:0000313" key="9">
    <source>
        <dbReference type="EMBL" id="OAG24546.1"/>
    </source>
</evidence>
<evidence type="ECO:0000256" key="2">
    <source>
        <dbReference type="ARBA" id="ARBA00009199"/>
    </source>
</evidence>
<dbReference type="Pfam" id="PF01425">
    <property type="entry name" value="Amidase"/>
    <property type="match status" value="1"/>
</dbReference>
<feature type="active site" description="Charge relay system" evidence="5">
    <location>
        <position position="139"/>
    </location>
</feature>
<sequence length="558" mass="60815">MSQESLSSKADWQSVSKRKKEKQDGRIPKEWKLSSLPEANVKSYTDIPHKSGILTKKELDITENYDAVALAEAIKARKLMCIDVTRAFCKRAAIAHQLTNCLTEVFFDDALKRASELDDHLASGKAPLGPLHGVPVSLKDTFRVRGYDASIGLAALCFKPAEENSVLVDCLLGAGAVLYCKTNVPQTLMALDSHNNVFGRTINPLNTAVTAGGSSGGEGALIAMRGSVLGVGTDVGGSIRIPAMCDGTFGIKPSWERIPYAGQEGGMLPGATKIGIPASAGPLAHTMRDVELFFSAVSTQQPWGMDPDVVPSPWSSLSTTRKKLRIGVVRRDGVIEPHPPILNILDEVKDKLKKSGTEVVEMDITPLFSQCQSLANALFGVEGGNAMFDILESFKEPLSPWLSTRLKRKKPMELPKVQQLHGKREQLRKKFLQIWKDQHGEIDAFICPVAPHPVPPIDRYNGVSYTSSFVLLDYPAGVVPVRSFGTADMEGEVADTKPLGSWDKANRELWADFDRSIYLGTPLCVQVVAPRLQEEKLVQAMSTIDDALKGSTRLDAKL</sequence>
<dbReference type="InterPro" id="IPR036928">
    <property type="entry name" value="AS_sf"/>
</dbReference>
<feature type="region of interest" description="Disordered" evidence="7">
    <location>
        <begin position="1"/>
        <end position="29"/>
    </location>
</feature>
<dbReference type="SUPFAM" id="SSF75304">
    <property type="entry name" value="Amidase signature (AS) enzymes"/>
    <property type="match status" value="1"/>
</dbReference>
<dbReference type="GO" id="GO:0004040">
    <property type="term" value="F:amidase activity"/>
    <property type="evidence" value="ECO:0007669"/>
    <property type="project" value="UniProtKB-EC"/>
</dbReference>
<dbReference type="PIRSF" id="PIRSF001221">
    <property type="entry name" value="Amidase_fungi"/>
    <property type="match status" value="1"/>
</dbReference>
<dbReference type="GeneID" id="29119592"/>
<comment type="similarity">
    <text evidence="2">Belongs to the amidase family.</text>
</comment>
<evidence type="ECO:0000256" key="4">
    <source>
        <dbReference type="ARBA" id="ARBA00022801"/>
    </source>
</evidence>
<feature type="domain" description="Amidase" evidence="8">
    <location>
        <begin position="83"/>
        <end position="537"/>
    </location>
</feature>
<dbReference type="VEuPathDB" id="FungiDB:CC77DRAFT_927574"/>
<dbReference type="PANTHER" id="PTHR46072">
    <property type="entry name" value="AMIDASE-RELATED-RELATED"/>
    <property type="match status" value="1"/>
</dbReference>
<evidence type="ECO:0000256" key="3">
    <source>
        <dbReference type="ARBA" id="ARBA00012922"/>
    </source>
</evidence>
<comment type="catalytic activity">
    <reaction evidence="1">
        <text>a monocarboxylic acid amide + H2O = a monocarboxylate + NH4(+)</text>
        <dbReference type="Rhea" id="RHEA:12020"/>
        <dbReference type="ChEBI" id="CHEBI:15377"/>
        <dbReference type="ChEBI" id="CHEBI:28938"/>
        <dbReference type="ChEBI" id="CHEBI:35757"/>
        <dbReference type="ChEBI" id="CHEBI:83628"/>
        <dbReference type="EC" id="3.5.1.4"/>
    </reaction>
</comment>
<gene>
    <name evidence="9" type="ORF">CC77DRAFT_927574</name>
</gene>
<dbReference type="STRING" id="5599.A0A177DYH6"/>
<dbReference type="InterPro" id="IPR020556">
    <property type="entry name" value="Amidase_CS"/>
</dbReference>
<feature type="active site" description="Charge relay system" evidence="5">
    <location>
        <position position="214"/>
    </location>
</feature>
<feature type="compositionally biased region" description="Polar residues" evidence="7">
    <location>
        <begin position="1"/>
        <end position="15"/>
    </location>
</feature>
<evidence type="ECO:0000259" key="8">
    <source>
        <dbReference type="Pfam" id="PF01425"/>
    </source>
</evidence>
<dbReference type="PROSITE" id="PS00571">
    <property type="entry name" value="AMIDASES"/>
    <property type="match status" value="1"/>
</dbReference>
<evidence type="ECO:0000256" key="7">
    <source>
        <dbReference type="SAM" id="MobiDB-lite"/>
    </source>
</evidence>
<dbReference type="InterPro" id="IPR023631">
    <property type="entry name" value="Amidase_dom"/>
</dbReference>
<feature type="binding site" evidence="6">
    <location>
        <position position="214"/>
    </location>
    <ligand>
        <name>substrate</name>
    </ligand>
</feature>
<feature type="active site" description="Acyl-ester intermediate" evidence="5">
    <location>
        <position position="238"/>
    </location>
</feature>
<dbReference type="Gene3D" id="3.90.1300.10">
    <property type="entry name" value="Amidase signature (AS) domain"/>
    <property type="match status" value="1"/>
</dbReference>
<keyword evidence="4" id="KW-0378">Hydrolase</keyword>
<dbReference type="EC" id="3.5.1.4" evidence="3"/>
<evidence type="ECO:0000256" key="5">
    <source>
        <dbReference type="PIRSR" id="PIRSR001221-1"/>
    </source>
</evidence>
<accession>A0A177DYH6</accession>
<evidence type="ECO:0000256" key="6">
    <source>
        <dbReference type="PIRSR" id="PIRSR001221-2"/>
    </source>
</evidence>
<proteinExistence type="inferred from homology"/>
<dbReference type="PANTHER" id="PTHR46072:SF6">
    <property type="entry name" value="AMIDASE, PUTATIVE (AFU_ORTHOLOGUE AFUA_1G14530)-RELATED"/>
    <property type="match status" value="1"/>
</dbReference>
<reference evidence="9 10" key="1">
    <citation type="submission" date="2016-05" db="EMBL/GenBank/DDBJ databases">
        <title>Comparative analysis of secretome profiles of manganese(II)-oxidizing ascomycete fungi.</title>
        <authorList>
            <consortium name="DOE Joint Genome Institute"/>
            <person name="Zeiner C.A."/>
            <person name="Purvine S.O."/>
            <person name="Zink E.M."/>
            <person name="Wu S."/>
            <person name="Pasa-Tolic L."/>
            <person name="Chaput D.L."/>
            <person name="Haridas S."/>
            <person name="Grigoriev I.V."/>
            <person name="Santelli C.M."/>
            <person name="Hansel C.M."/>
        </authorList>
    </citation>
    <scope>NUCLEOTIDE SEQUENCE [LARGE SCALE GENOMIC DNA]</scope>
    <source>
        <strain evidence="9 10">SRC1lrK2f</strain>
    </source>
</reference>
<dbReference type="EMBL" id="KV441471">
    <property type="protein sequence ID" value="OAG24546.1"/>
    <property type="molecule type" value="Genomic_DNA"/>
</dbReference>
<dbReference type="KEGG" id="aalt:CC77DRAFT_927574"/>
<protein>
    <recommendedName>
        <fullName evidence="3">amidase</fullName>
        <ecNumber evidence="3">3.5.1.4</ecNumber>
    </recommendedName>
</protein>
<dbReference type="RefSeq" id="XP_018389967.1">
    <property type="nucleotide sequence ID" value="XM_018533998.1"/>
</dbReference>
<organism evidence="9 10">
    <name type="scientific">Alternaria alternata</name>
    <name type="common">Alternaria rot fungus</name>
    <name type="synonym">Torula alternata</name>
    <dbReference type="NCBI Taxonomy" id="5599"/>
    <lineage>
        <taxon>Eukaryota</taxon>
        <taxon>Fungi</taxon>
        <taxon>Dikarya</taxon>
        <taxon>Ascomycota</taxon>
        <taxon>Pezizomycotina</taxon>
        <taxon>Dothideomycetes</taxon>
        <taxon>Pleosporomycetidae</taxon>
        <taxon>Pleosporales</taxon>
        <taxon>Pleosporineae</taxon>
        <taxon>Pleosporaceae</taxon>
        <taxon>Alternaria</taxon>
        <taxon>Alternaria sect. Alternaria</taxon>
        <taxon>Alternaria alternata complex</taxon>
    </lineage>
</organism>
<evidence type="ECO:0000256" key="1">
    <source>
        <dbReference type="ARBA" id="ARBA00001311"/>
    </source>
</evidence>
<dbReference type="AlphaFoldDB" id="A0A177DYH6"/>
<evidence type="ECO:0000313" key="10">
    <source>
        <dbReference type="Proteomes" id="UP000077248"/>
    </source>
</evidence>